<feature type="transmembrane region" description="Helical" evidence="8">
    <location>
        <begin position="379"/>
        <end position="397"/>
    </location>
</feature>
<comment type="similarity">
    <text evidence="2">Belongs to the PC-esterase family. CASD1 subfamily.</text>
</comment>
<keyword evidence="12" id="KW-1185">Reference proteome</keyword>
<dbReference type="InterPro" id="IPR012419">
    <property type="entry name" value="Cas1_AcylTrans_dom"/>
</dbReference>
<feature type="transmembrane region" description="Helical" evidence="8">
    <location>
        <begin position="612"/>
        <end position="632"/>
    </location>
</feature>
<evidence type="ECO:0000256" key="2">
    <source>
        <dbReference type="ARBA" id="ARBA00010666"/>
    </source>
</evidence>
<feature type="transmembrane region" description="Helical" evidence="8">
    <location>
        <begin position="487"/>
        <end position="505"/>
    </location>
</feature>
<gene>
    <name evidence="11" type="ORF">EDD36DRAFT_462367</name>
</gene>
<proteinExistence type="inferred from homology"/>
<feature type="transmembrane region" description="Helical" evidence="8">
    <location>
        <begin position="340"/>
        <end position="358"/>
    </location>
</feature>
<comment type="caution">
    <text evidence="11">The sequence shown here is derived from an EMBL/GenBank/DDBJ whole genome shotgun (WGS) entry which is preliminary data.</text>
</comment>
<feature type="transmembrane region" description="Helical" evidence="8">
    <location>
        <begin position="409"/>
        <end position="426"/>
    </location>
</feature>
<keyword evidence="9" id="KW-0732">Signal</keyword>
<dbReference type="PANTHER" id="PTHR13533">
    <property type="entry name" value="N-ACETYLNEURAMINATE 9-O-ACETYLTRANSFERASE"/>
    <property type="match status" value="1"/>
</dbReference>
<evidence type="ECO:0000313" key="12">
    <source>
        <dbReference type="Proteomes" id="UP001203852"/>
    </source>
</evidence>
<dbReference type="GO" id="GO:0016020">
    <property type="term" value="C:membrane"/>
    <property type="evidence" value="ECO:0007669"/>
    <property type="project" value="UniProtKB-SubCell"/>
</dbReference>
<protein>
    <submittedName>
        <fullName evidence="11">10 TM acyl transferase domain found in Cas1p-domain-containing protein</fullName>
    </submittedName>
</protein>
<dbReference type="GO" id="GO:0016740">
    <property type="term" value="F:transferase activity"/>
    <property type="evidence" value="ECO:0007669"/>
    <property type="project" value="UniProtKB-KW"/>
</dbReference>
<evidence type="ECO:0000256" key="5">
    <source>
        <dbReference type="ARBA" id="ARBA00022989"/>
    </source>
</evidence>
<comment type="subcellular location">
    <subcellularLocation>
        <location evidence="1">Membrane</location>
        <topology evidence="1">Multi-pass membrane protein</topology>
    </subcellularLocation>
</comment>
<evidence type="ECO:0000256" key="3">
    <source>
        <dbReference type="ARBA" id="ARBA00022679"/>
    </source>
</evidence>
<feature type="domain" description="Cas1p 10 TM acyl transferase" evidence="10">
    <location>
        <begin position="372"/>
        <end position="796"/>
    </location>
</feature>
<evidence type="ECO:0000256" key="6">
    <source>
        <dbReference type="ARBA" id="ARBA00023136"/>
    </source>
</evidence>
<keyword evidence="6 8" id="KW-0472">Membrane</keyword>
<dbReference type="PANTHER" id="PTHR13533:SF1">
    <property type="entry name" value="N-ACETYLNEURAMINATE 9-O-ACETYLTRANSFERASE"/>
    <property type="match status" value="1"/>
</dbReference>
<dbReference type="AlphaFoldDB" id="A0AAN6DYZ0"/>
<accession>A0AAN6DYZ0</accession>
<feature type="signal peptide" evidence="9">
    <location>
        <begin position="1"/>
        <end position="23"/>
    </location>
</feature>
<evidence type="ECO:0000256" key="8">
    <source>
        <dbReference type="SAM" id="Phobius"/>
    </source>
</evidence>
<dbReference type="EMBL" id="MU404352">
    <property type="protein sequence ID" value="KAI1614836.1"/>
    <property type="molecule type" value="Genomic_DNA"/>
</dbReference>
<evidence type="ECO:0000259" key="10">
    <source>
        <dbReference type="Pfam" id="PF07779"/>
    </source>
</evidence>
<evidence type="ECO:0000313" key="11">
    <source>
        <dbReference type="EMBL" id="KAI1614836.1"/>
    </source>
</evidence>
<name>A0AAN6DYZ0_9EURO</name>
<organism evidence="11 12">
    <name type="scientific">Exophiala viscosa</name>
    <dbReference type="NCBI Taxonomy" id="2486360"/>
    <lineage>
        <taxon>Eukaryota</taxon>
        <taxon>Fungi</taxon>
        <taxon>Dikarya</taxon>
        <taxon>Ascomycota</taxon>
        <taxon>Pezizomycotina</taxon>
        <taxon>Eurotiomycetes</taxon>
        <taxon>Chaetothyriomycetidae</taxon>
        <taxon>Chaetothyriales</taxon>
        <taxon>Herpotrichiellaceae</taxon>
        <taxon>Exophiala</taxon>
    </lineage>
</organism>
<feature type="transmembrane region" description="Helical" evidence="8">
    <location>
        <begin position="652"/>
        <end position="672"/>
    </location>
</feature>
<feature type="transmembrane region" description="Helical" evidence="8">
    <location>
        <begin position="714"/>
        <end position="733"/>
    </location>
</feature>
<keyword evidence="7" id="KW-0325">Glycoprotein</keyword>
<feature type="transmembrane region" description="Helical" evidence="8">
    <location>
        <begin position="539"/>
        <end position="557"/>
    </location>
</feature>
<sequence length="847" mass="95230">MRTFPLSVLVILSLLICLPVWFGLEKIPQERLVDRRCDALLNDGHWTGSLLSKDADQTWIPSGCMLHTYGASDARTCLTTRSLTFLGDSTARQLFWAVARQLDYERAINISAGTGKHTNIIFAAEGAEIDFIWDPFLNETSARNGTRVTKAIRPKFKPDVLGIPTGPPSTNPIRPKHKPDMLVIGAGLWHVKHLNNSYLPRLTEGIGKDNASRSSELDLKKNVSHDLETLLLPITISVRASDKRIRSENLTRERIHAANAVLAGANTSHYHKVLRSYLSMVNNMPSAYMADGIHISDEIASTQAQVLLNYMCNDIIDIPRQQSQEHCCSAHVSPNPLQKAILLGGVYLIVYHLLALLFRCCSSDVKVLPTARTQQLSGGLATVSFAVLCCFASDRTALFGKESKTVDQTMFLCITALSCLSGFTTLKSKTATTGNSKGGITSQLSGRQLLSRDQTEEWKGWMQIVILLYHYFAMSKVLWVYQFVRLLVASYIFMTAWGHTMYFIRTNDFSLRRVVNVLMRTNLLNVILAFAMGTQYDLYYFPVLSSVWFLIVWITIPRASSSGARVHSFCFRLVLSITIVSIIRSRTAALEAWLASLDSLGPGIFRLNAREFVFRFSLDAYIAYFGMVLAFFYSRFGATRGSASFDLFRGPFMPTTIVVLIAACNLVGYTLFCGRVSDKHHYNRWHPFISPLPVMAFVVLRNSTSRISRSHSRLFAWFGRCSLETFVLQYHIWLGADTHGLLRFGMAEILLYRYGVKGTYWWNMLDTFIVSVVFLGLSHSVSKAMPVVVTSFLGDDVDKGCLKQWREPVKDNMTMRTSTSASLKLQHRVVLGIGALWLLNCTWHCFE</sequence>
<keyword evidence="3 11" id="KW-0808">Transferase</keyword>
<feature type="chain" id="PRO_5042991763" evidence="9">
    <location>
        <begin position="24"/>
        <end position="847"/>
    </location>
</feature>
<keyword evidence="5 8" id="KW-1133">Transmembrane helix</keyword>
<dbReference type="GO" id="GO:0005794">
    <property type="term" value="C:Golgi apparatus"/>
    <property type="evidence" value="ECO:0007669"/>
    <property type="project" value="UniProtKB-ARBA"/>
</dbReference>
<dbReference type="GO" id="GO:0005975">
    <property type="term" value="P:carbohydrate metabolic process"/>
    <property type="evidence" value="ECO:0007669"/>
    <property type="project" value="UniProtKB-ARBA"/>
</dbReference>
<reference evidence="11" key="1">
    <citation type="journal article" date="2022" name="bioRxiv">
        <title>Deciphering the potential niche of two novel black yeast fungi from a biological soil crust based on their genomes, phenotypes, and melanin regulation.</title>
        <authorList>
            <consortium name="DOE Joint Genome Institute"/>
            <person name="Carr E.C."/>
            <person name="Barton Q."/>
            <person name="Grambo S."/>
            <person name="Sullivan M."/>
            <person name="Renfro C.M."/>
            <person name="Kuo A."/>
            <person name="Pangilinan J."/>
            <person name="Lipzen A."/>
            <person name="Keymanesh K."/>
            <person name="Savage E."/>
            <person name="Barry K."/>
            <person name="Grigoriev I.V."/>
            <person name="Riekhof W.R."/>
            <person name="Harris S.S."/>
        </authorList>
    </citation>
    <scope>NUCLEOTIDE SEQUENCE</scope>
    <source>
        <strain evidence="11">JF 03-4F</strain>
    </source>
</reference>
<evidence type="ECO:0000256" key="9">
    <source>
        <dbReference type="SAM" id="SignalP"/>
    </source>
</evidence>
<evidence type="ECO:0000256" key="7">
    <source>
        <dbReference type="ARBA" id="ARBA00023180"/>
    </source>
</evidence>
<dbReference type="Pfam" id="PF07779">
    <property type="entry name" value="Cas1_AcylT"/>
    <property type="match status" value="1"/>
</dbReference>
<evidence type="ECO:0000256" key="4">
    <source>
        <dbReference type="ARBA" id="ARBA00022692"/>
    </source>
</evidence>
<dbReference type="Proteomes" id="UP001203852">
    <property type="component" value="Unassembled WGS sequence"/>
</dbReference>
<feature type="transmembrane region" description="Helical" evidence="8">
    <location>
        <begin position="760"/>
        <end position="777"/>
    </location>
</feature>
<evidence type="ECO:0000256" key="1">
    <source>
        <dbReference type="ARBA" id="ARBA00004141"/>
    </source>
</evidence>
<keyword evidence="4 8" id="KW-0812">Transmembrane</keyword>